<evidence type="ECO:0000313" key="2">
    <source>
        <dbReference type="Proteomes" id="UP000283383"/>
    </source>
</evidence>
<keyword evidence="2" id="KW-1185">Reference proteome</keyword>
<sequence length="50" mass="5630">MAGPLAQIVEDENENQWTVEEIESQLNEGSFNPKHGQLISSRVLKFDLST</sequence>
<reference evidence="1 2" key="1">
    <citation type="journal article" date="2018" name="BMC Genomics">
        <title>Comparative genome analyses reveal sequence features reflecting distinct modes of host-adaptation between dicot and monocot powdery mildew.</title>
        <authorList>
            <person name="Wu Y."/>
            <person name="Ma X."/>
            <person name="Pan Z."/>
            <person name="Kale S.D."/>
            <person name="Song Y."/>
            <person name="King H."/>
            <person name="Zhang Q."/>
            <person name="Presley C."/>
            <person name="Deng X."/>
            <person name="Wei C.I."/>
            <person name="Xiao S."/>
        </authorList>
    </citation>
    <scope>NUCLEOTIDE SEQUENCE [LARGE SCALE GENOMIC DNA]</scope>
    <source>
        <strain evidence="1">UMSG3</strain>
    </source>
</reference>
<dbReference type="AlphaFoldDB" id="A0A420HCD2"/>
<comment type="caution">
    <text evidence="1">The sequence shown here is derived from an EMBL/GenBank/DDBJ whole genome shotgun (WGS) entry which is preliminary data.</text>
</comment>
<name>A0A420HCD2_9PEZI</name>
<dbReference type="EMBL" id="MCBQ01020445">
    <property type="protein sequence ID" value="RKF55087.1"/>
    <property type="molecule type" value="Genomic_DNA"/>
</dbReference>
<organism evidence="1 2">
    <name type="scientific">Golovinomyces cichoracearum</name>
    <dbReference type="NCBI Taxonomy" id="62708"/>
    <lineage>
        <taxon>Eukaryota</taxon>
        <taxon>Fungi</taxon>
        <taxon>Dikarya</taxon>
        <taxon>Ascomycota</taxon>
        <taxon>Pezizomycotina</taxon>
        <taxon>Leotiomycetes</taxon>
        <taxon>Erysiphales</taxon>
        <taxon>Erysiphaceae</taxon>
        <taxon>Golovinomyces</taxon>
    </lineage>
</organism>
<gene>
    <name evidence="1" type="ORF">GcM3_204049</name>
</gene>
<evidence type="ECO:0000313" key="1">
    <source>
        <dbReference type="EMBL" id="RKF55087.1"/>
    </source>
</evidence>
<accession>A0A420HCD2</accession>
<proteinExistence type="predicted"/>
<dbReference type="Proteomes" id="UP000283383">
    <property type="component" value="Unassembled WGS sequence"/>
</dbReference>
<protein>
    <submittedName>
        <fullName evidence="1">Uncharacterized protein</fullName>
    </submittedName>
</protein>